<comment type="caution">
    <text evidence="2">The sequence shown here is derived from an EMBL/GenBank/DDBJ whole genome shotgun (WGS) entry which is preliminary data.</text>
</comment>
<evidence type="ECO:0000256" key="1">
    <source>
        <dbReference type="SAM" id="Phobius"/>
    </source>
</evidence>
<proteinExistence type="predicted"/>
<dbReference type="Gene3D" id="3.50.50.60">
    <property type="entry name" value="FAD/NAD(P)-binding domain"/>
    <property type="match status" value="3"/>
</dbReference>
<dbReference type="InterPro" id="IPR036188">
    <property type="entry name" value="FAD/NAD-bd_sf"/>
</dbReference>
<keyword evidence="3" id="KW-1185">Reference proteome</keyword>
<dbReference type="InterPro" id="IPR010354">
    <property type="entry name" value="Oleate_hydratase"/>
</dbReference>
<keyword evidence="1" id="KW-1133">Transmembrane helix</keyword>
<organism evidence="2 3">
    <name type="scientific">Penicillium atrosanguineum</name>
    <dbReference type="NCBI Taxonomy" id="1132637"/>
    <lineage>
        <taxon>Eukaryota</taxon>
        <taxon>Fungi</taxon>
        <taxon>Dikarya</taxon>
        <taxon>Ascomycota</taxon>
        <taxon>Pezizomycotina</taxon>
        <taxon>Eurotiomycetes</taxon>
        <taxon>Eurotiomycetidae</taxon>
        <taxon>Eurotiales</taxon>
        <taxon>Aspergillaceae</taxon>
        <taxon>Penicillium</taxon>
    </lineage>
</organism>
<protein>
    <recommendedName>
        <fullName evidence="4">Oleate hydratase</fullName>
    </recommendedName>
</protein>
<dbReference type="OrthoDB" id="545169at2759"/>
<dbReference type="Pfam" id="PF06100">
    <property type="entry name" value="MCRA"/>
    <property type="match status" value="1"/>
</dbReference>
<sequence>MKKFLRYDRRPSVTAEAWILGSGTASLAAAVYLIRHAMLPPSSVHILDEHISLEHLLHREGSSSTGYDQFAGCLPIPVGRSLQELLDMIPSAGLEERSFLDDIHEETEKRLALNSQHGTCFVSGRDGSFKHLPTKRLNLGIKDRFSLIRLLLKHESHLHKRQIQEFFRAKFFESTFWEIWSIQFGFQPWHSATEFRRSVRQYLSKFSNFSILTCLDITGYYQYDSILLPIYFYLQGLGVDFQFNTKVANVETSASKDRIQTIVGLSVRQDELDLKINLGPDDIVIATLGSTVSGSAIGTNNLPPAWRSVQPSDHLDENWSLWLEAGNKYPDMGDPYTFCTRKSESMMESFTITTEHMEFFDYLNSLSRCKSEAGAIFLIKDSSWGLCLCTPAQPVFTHQPPNVRVLWGFGRFPEEKGDCVNNSMVYCCGAQIMAEIVHHLELPSEMAAEVLLQSITIPRAMPRMSSTLLTRSSDDRPRIIPKSVSNLGLVGSFVEIPGRTCVDTGYGVDAARIAVSHLMGLEPWTLEYSEYSHPSFSRLLGTLILR</sequence>
<evidence type="ECO:0000313" key="3">
    <source>
        <dbReference type="Proteomes" id="UP001147746"/>
    </source>
</evidence>
<dbReference type="SUPFAM" id="SSF51905">
    <property type="entry name" value="FAD/NAD(P)-binding domain"/>
    <property type="match status" value="1"/>
</dbReference>
<reference evidence="2" key="1">
    <citation type="submission" date="2022-12" db="EMBL/GenBank/DDBJ databases">
        <authorList>
            <person name="Petersen C."/>
        </authorList>
    </citation>
    <scope>NUCLEOTIDE SEQUENCE</scope>
    <source>
        <strain evidence="2">IBT 21472</strain>
    </source>
</reference>
<dbReference type="GO" id="GO:0071949">
    <property type="term" value="F:FAD binding"/>
    <property type="evidence" value="ECO:0007669"/>
    <property type="project" value="InterPro"/>
</dbReference>
<dbReference type="GO" id="GO:0050151">
    <property type="term" value="F:oleate hydratase activity"/>
    <property type="evidence" value="ECO:0007669"/>
    <property type="project" value="InterPro"/>
</dbReference>
<dbReference type="AlphaFoldDB" id="A0A9W9LDH2"/>
<dbReference type="PANTHER" id="PTHR37417">
    <property type="entry name" value="67 KDA MYOSIN-CROSS-REACTIVE ANTIGEN FAMILY PROTEIN (AFU_ORTHOLOGUE AFUA_5G09970)"/>
    <property type="match status" value="1"/>
</dbReference>
<feature type="transmembrane region" description="Helical" evidence="1">
    <location>
        <begin position="12"/>
        <end position="34"/>
    </location>
</feature>
<name>A0A9W9LDH2_9EURO</name>
<dbReference type="EMBL" id="JAPZBO010000002">
    <property type="protein sequence ID" value="KAJ5324558.1"/>
    <property type="molecule type" value="Genomic_DNA"/>
</dbReference>
<dbReference type="PANTHER" id="PTHR37417:SF2">
    <property type="entry name" value="67 KDA MYOSIN-CROSS-REACTIVE ANTIGEN FAMILY PROTEIN (AFU_ORTHOLOGUE AFUA_5G09970)"/>
    <property type="match status" value="1"/>
</dbReference>
<evidence type="ECO:0008006" key="4">
    <source>
        <dbReference type="Google" id="ProtNLM"/>
    </source>
</evidence>
<reference evidence="2" key="2">
    <citation type="journal article" date="2023" name="IMA Fungus">
        <title>Comparative genomic study of the Penicillium genus elucidates a diverse pangenome and 15 lateral gene transfer events.</title>
        <authorList>
            <person name="Petersen C."/>
            <person name="Sorensen T."/>
            <person name="Nielsen M.R."/>
            <person name="Sondergaard T.E."/>
            <person name="Sorensen J.L."/>
            <person name="Fitzpatrick D.A."/>
            <person name="Frisvad J.C."/>
            <person name="Nielsen K.L."/>
        </authorList>
    </citation>
    <scope>NUCLEOTIDE SEQUENCE</scope>
    <source>
        <strain evidence="2">IBT 21472</strain>
    </source>
</reference>
<dbReference type="Proteomes" id="UP001147746">
    <property type="component" value="Unassembled WGS sequence"/>
</dbReference>
<dbReference type="GO" id="GO:0006631">
    <property type="term" value="P:fatty acid metabolic process"/>
    <property type="evidence" value="ECO:0007669"/>
    <property type="project" value="InterPro"/>
</dbReference>
<gene>
    <name evidence="2" type="ORF">N7476_003158</name>
</gene>
<keyword evidence="1" id="KW-0472">Membrane</keyword>
<keyword evidence="1" id="KW-0812">Transmembrane</keyword>
<accession>A0A9W9LDH2</accession>
<evidence type="ECO:0000313" key="2">
    <source>
        <dbReference type="EMBL" id="KAJ5324558.1"/>
    </source>
</evidence>